<feature type="domain" description="Beta-lactamase-related" evidence="2">
    <location>
        <begin position="34"/>
        <end position="350"/>
    </location>
</feature>
<keyword evidence="1" id="KW-0812">Transmembrane</keyword>
<feature type="transmembrane region" description="Helical" evidence="1">
    <location>
        <begin position="453"/>
        <end position="474"/>
    </location>
</feature>
<organism evidence="3 4">
    <name type="scientific">Lysinibacillus telephonicus</name>
    <dbReference type="NCBI Taxonomy" id="1714840"/>
    <lineage>
        <taxon>Bacteria</taxon>
        <taxon>Bacillati</taxon>
        <taxon>Bacillota</taxon>
        <taxon>Bacilli</taxon>
        <taxon>Bacillales</taxon>
        <taxon>Bacillaceae</taxon>
        <taxon>Lysinibacillus</taxon>
    </lineage>
</organism>
<dbReference type="PANTHER" id="PTHR46825:SF9">
    <property type="entry name" value="BETA-LACTAMASE-RELATED DOMAIN-CONTAINING PROTEIN"/>
    <property type="match status" value="1"/>
</dbReference>
<keyword evidence="4" id="KW-1185">Reference proteome</keyword>
<dbReference type="InterPro" id="IPR012338">
    <property type="entry name" value="Beta-lactam/transpept-like"/>
</dbReference>
<feature type="transmembrane region" description="Helical" evidence="1">
    <location>
        <begin position="382"/>
        <end position="402"/>
    </location>
</feature>
<evidence type="ECO:0000259" key="2">
    <source>
        <dbReference type="Pfam" id="PF00144"/>
    </source>
</evidence>
<feature type="transmembrane region" description="Helical" evidence="1">
    <location>
        <begin position="414"/>
        <end position="433"/>
    </location>
</feature>
<dbReference type="Pfam" id="PF00144">
    <property type="entry name" value="Beta-lactamase"/>
    <property type="match status" value="1"/>
</dbReference>
<evidence type="ECO:0000313" key="4">
    <source>
        <dbReference type="Proteomes" id="UP000276349"/>
    </source>
</evidence>
<dbReference type="Gene3D" id="3.40.710.10">
    <property type="entry name" value="DD-peptidase/beta-lactamase superfamily"/>
    <property type="match status" value="1"/>
</dbReference>
<name>A0A3S0HY18_9BACI</name>
<comment type="caution">
    <text evidence="3">The sequence shown here is derived from an EMBL/GenBank/DDBJ whole genome shotgun (WGS) entry which is preliminary data.</text>
</comment>
<dbReference type="PANTHER" id="PTHR46825">
    <property type="entry name" value="D-ALANYL-D-ALANINE-CARBOXYPEPTIDASE/ENDOPEPTIDASE AMPH"/>
    <property type="match status" value="1"/>
</dbReference>
<keyword evidence="1" id="KW-1133">Transmembrane helix</keyword>
<sequence>MKVLPKIILIYITFFLLLPINQVSAQQDIKKKIEDYIVSYLEEYKVPGASVALIHNGEVFYSNSWGVTGESEEKITTNTPFTIGSISKSFTGLAIMRLINENSIELDDPIQKHIPWFTLDDKQAAAQITIKHLLTQTSGISTYTGLTISDKESNDFNAIKSHAESLSDIKLTAPVGEKHQYSNANFLILGALIEEVTNQTYSEYMEQNVFQPLKMRTAAADYDSAYKKGYLSGYQSWFGIPRKSMVDYDNGGAPYGYLTASVNDMVQFIKFLRDQDFNNFLNEENKNLYLNPYIETGKDRYYGLGIRISNPNSNEKMIWHSGSTPDSHAEVFYIPKIDWGGIILTNKNNVLEEEGLYYVKLGIINILKGEDPIEIPHNTPTIQLIVLVFVCLLLRSFIYLFLAVKSKYTRKKGLWRIVGVICLALSISLIPLLTYSFGSPWHSIRVFSPDLALPIVAVVTFLAVNGVLSIVFSYKK</sequence>
<dbReference type="SUPFAM" id="SSF56601">
    <property type="entry name" value="beta-lactamase/transpeptidase-like"/>
    <property type="match status" value="1"/>
</dbReference>
<reference evidence="3 4" key="1">
    <citation type="submission" date="2018-12" db="EMBL/GenBank/DDBJ databases">
        <authorList>
            <person name="Yu L."/>
        </authorList>
    </citation>
    <scope>NUCLEOTIDE SEQUENCE [LARGE SCALE GENOMIC DNA]</scope>
    <source>
        <strain evidence="3 4">S5H2222</strain>
    </source>
</reference>
<gene>
    <name evidence="3" type="ORF">EKG35_15085</name>
</gene>
<dbReference type="Proteomes" id="UP000276349">
    <property type="component" value="Unassembled WGS sequence"/>
</dbReference>
<dbReference type="OrthoDB" id="846150at2"/>
<accession>A0A3S0HY18</accession>
<dbReference type="AlphaFoldDB" id="A0A3S0HY18"/>
<dbReference type="InterPro" id="IPR001466">
    <property type="entry name" value="Beta-lactam-related"/>
</dbReference>
<dbReference type="EMBL" id="RXNR01000051">
    <property type="protein sequence ID" value="RTQ90312.1"/>
    <property type="molecule type" value="Genomic_DNA"/>
</dbReference>
<keyword evidence="3" id="KW-0378">Hydrolase</keyword>
<dbReference type="InterPro" id="IPR050491">
    <property type="entry name" value="AmpC-like"/>
</dbReference>
<keyword evidence="1" id="KW-0472">Membrane</keyword>
<evidence type="ECO:0000313" key="3">
    <source>
        <dbReference type="EMBL" id="RTQ90312.1"/>
    </source>
</evidence>
<evidence type="ECO:0000256" key="1">
    <source>
        <dbReference type="SAM" id="Phobius"/>
    </source>
</evidence>
<dbReference type="GO" id="GO:0016787">
    <property type="term" value="F:hydrolase activity"/>
    <property type="evidence" value="ECO:0007669"/>
    <property type="project" value="UniProtKB-KW"/>
</dbReference>
<protein>
    <submittedName>
        <fullName evidence="3">Class A beta-lactamase-related serine hydrolase</fullName>
    </submittedName>
</protein>
<proteinExistence type="predicted"/>